<evidence type="ECO:0000313" key="11">
    <source>
        <dbReference type="Proteomes" id="UP001519460"/>
    </source>
</evidence>
<dbReference type="HAMAP" id="MF_00261">
    <property type="entry name" value="RNApol_arch_Rpo11"/>
    <property type="match status" value="1"/>
</dbReference>
<evidence type="ECO:0000256" key="5">
    <source>
        <dbReference type="ARBA" id="ARBA00023242"/>
    </source>
</evidence>
<evidence type="ECO:0000256" key="8">
    <source>
        <dbReference type="SAM" id="MobiDB-lite"/>
    </source>
</evidence>
<feature type="non-terminal residue" evidence="10">
    <location>
        <position position="1"/>
    </location>
</feature>
<name>A0ABD0LWY7_9CAEN</name>
<comment type="similarity">
    <text evidence="6">Belongs to the archaeal Rpo11/eukaryotic RPB11/RPC19 RNA polymerase subunit family.</text>
</comment>
<feature type="domain" description="DNA-directed RNA polymerase RBP11-like dimerisation" evidence="9">
    <location>
        <begin position="83"/>
        <end position="154"/>
    </location>
</feature>
<proteinExistence type="inferred from homology"/>
<dbReference type="Gene3D" id="3.30.1360.10">
    <property type="entry name" value="RNA polymerase, RBP11-like subunit"/>
    <property type="match status" value="1"/>
</dbReference>
<dbReference type="GO" id="GO:0000428">
    <property type="term" value="C:DNA-directed RNA polymerase complex"/>
    <property type="evidence" value="ECO:0007669"/>
    <property type="project" value="UniProtKB-KW"/>
</dbReference>
<organism evidence="10 11">
    <name type="scientific">Batillaria attramentaria</name>
    <dbReference type="NCBI Taxonomy" id="370345"/>
    <lineage>
        <taxon>Eukaryota</taxon>
        <taxon>Metazoa</taxon>
        <taxon>Spiralia</taxon>
        <taxon>Lophotrochozoa</taxon>
        <taxon>Mollusca</taxon>
        <taxon>Gastropoda</taxon>
        <taxon>Caenogastropoda</taxon>
        <taxon>Sorbeoconcha</taxon>
        <taxon>Cerithioidea</taxon>
        <taxon>Batillariidae</taxon>
        <taxon>Batillaria</taxon>
    </lineage>
</organism>
<dbReference type="InterPro" id="IPR033898">
    <property type="entry name" value="RNAP_AC19"/>
</dbReference>
<evidence type="ECO:0000256" key="4">
    <source>
        <dbReference type="ARBA" id="ARBA00023163"/>
    </source>
</evidence>
<protein>
    <recommendedName>
        <fullName evidence="2">DNA-directed RNA polymerases I and III subunit RPAC2</fullName>
    </recommendedName>
    <alternativeName>
        <fullName evidence="7">DNA-directed RNA polymerase I subunit D</fullName>
    </alternativeName>
</protein>
<dbReference type="InterPro" id="IPR036603">
    <property type="entry name" value="RBP11-like"/>
</dbReference>
<dbReference type="PANTHER" id="PTHR13946">
    <property type="entry name" value="DNA-DIRECTED RNA POLYMERASE I,II,III"/>
    <property type="match status" value="1"/>
</dbReference>
<comment type="subcellular location">
    <subcellularLocation>
        <location evidence="1">Nucleus</location>
    </subcellularLocation>
</comment>
<accession>A0ABD0LWY7</accession>
<evidence type="ECO:0000313" key="10">
    <source>
        <dbReference type="EMBL" id="KAK7503887.1"/>
    </source>
</evidence>
<dbReference type="PANTHER" id="PTHR13946:SF28">
    <property type="entry name" value="DNA-DIRECTED RNA POLYMERASES I AND III SUBUNIT RPAC2"/>
    <property type="match status" value="1"/>
</dbReference>
<comment type="caution">
    <text evidence="10">The sequence shown here is derived from an EMBL/GenBank/DDBJ whole genome shotgun (WGS) entry which is preliminary data.</text>
</comment>
<sequence>PLPISRSNRPATSTARQSPCLVNGQDQGKQPLSFPKRALGRCLGGEGASPSPARPAEMKASSSRECGVGEWAPSEDKDDETSCTFVLHDEDHTLGNSLRYIIMKNPEVEFCGYSVPHPSENKINLRIQTRGPPAVEVLKKGLRDLNDVCSHVLSTFQAAVQDYKGGFKADTEMDTTS</sequence>
<feature type="compositionally biased region" description="Polar residues" evidence="8">
    <location>
        <begin position="1"/>
        <end position="17"/>
    </location>
</feature>
<keyword evidence="11" id="KW-1185">Reference proteome</keyword>
<dbReference type="PROSITE" id="PS01154">
    <property type="entry name" value="RNA_POL_L_13KD"/>
    <property type="match status" value="1"/>
</dbReference>
<keyword evidence="4" id="KW-0804">Transcription</keyword>
<dbReference type="Pfam" id="PF13656">
    <property type="entry name" value="RNA_pol_L_2"/>
    <property type="match status" value="1"/>
</dbReference>
<evidence type="ECO:0000256" key="7">
    <source>
        <dbReference type="ARBA" id="ARBA00031757"/>
    </source>
</evidence>
<evidence type="ECO:0000256" key="1">
    <source>
        <dbReference type="ARBA" id="ARBA00004123"/>
    </source>
</evidence>
<keyword evidence="3" id="KW-0240">DNA-directed RNA polymerase</keyword>
<dbReference type="Proteomes" id="UP001519460">
    <property type="component" value="Unassembled WGS sequence"/>
</dbReference>
<dbReference type="InterPro" id="IPR009025">
    <property type="entry name" value="RBP11-like_dimer"/>
</dbReference>
<keyword evidence="5" id="KW-0539">Nucleus</keyword>
<evidence type="ECO:0000256" key="6">
    <source>
        <dbReference type="ARBA" id="ARBA00025751"/>
    </source>
</evidence>
<dbReference type="SUPFAM" id="SSF55257">
    <property type="entry name" value="RBP11-like subunits of RNA polymerase"/>
    <property type="match status" value="1"/>
</dbReference>
<evidence type="ECO:0000256" key="2">
    <source>
        <dbReference type="ARBA" id="ARBA00022079"/>
    </source>
</evidence>
<dbReference type="FunFam" id="3.30.1360.10:FF:000006">
    <property type="entry name" value="DNA-directed RNA polymerases I and III subunit RPAC2"/>
    <property type="match status" value="1"/>
</dbReference>
<dbReference type="InterPro" id="IPR008193">
    <property type="entry name" value="RNA_pol_Rpb11_13-16kDa_CS"/>
</dbReference>
<reference evidence="10 11" key="1">
    <citation type="journal article" date="2023" name="Sci. Data">
        <title>Genome assembly of the Korean intertidal mud-creeper Batillaria attramentaria.</title>
        <authorList>
            <person name="Patra A.K."/>
            <person name="Ho P.T."/>
            <person name="Jun S."/>
            <person name="Lee S.J."/>
            <person name="Kim Y."/>
            <person name="Won Y.J."/>
        </authorList>
    </citation>
    <scope>NUCLEOTIDE SEQUENCE [LARGE SCALE GENOMIC DNA]</scope>
    <source>
        <strain evidence="10">Wonlab-2016</strain>
    </source>
</reference>
<dbReference type="GO" id="GO:0005634">
    <property type="term" value="C:nucleus"/>
    <property type="evidence" value="ECO:0007669"/>
    <property type="project" value="UniProtKB-SubCell"/>
</dbReference>
<evidence type="ECO:0000256" key="3">
    <source>
        <dbReference type="ARBA" id="ARBA00022478"/>
    </source>
</evidence>
<feature type="region of interest" description="Disordered" evidence="8">
    <location>
        <begin position="1"/>
        <end position="79"/>
    </location>
</feature>
<gene>
    <name evidence="10" type="ORF">BaRGS_00005010</name>
</gene>
<dbReference type="InterPro" id="IPR022905">
    <property type="entry name" value="Rpo11-like"/>
</dbReference>
<dbReference type="AlphaFoldDB" id="A0ABD0LWY7"/>
<dbReference type="CDD" id="cd07029">
    <property type="entry name" value="RNAP_I_III_AC19"/>
    <property type="match status" value="1"/>
</dbReference>
<dbReference type="EMBL" id="JACVVK020000018">
    <property type="protein sequence ID" value="KAK7503887.1"/>
    <property type="molecule type" value="Genomic_DNA"/>
</dbReference>
<evidence type="ECO:0000259" key="9">
    <source>
        <dbReference type="Pfam" id="PF13656"/>
    </source>
</evidence>